<reference evidence="2" key="1">
    <citation type="submission" date="2019-11" db="EMBL/GenBank/DDBJ databases">
        <authorList>
            <person name="Liu Y."/>
            <person name="Hou J."/>
            <person name="Li T.-Q."/>
            <person name="Guan C.-H."/>
            <person name="Wu X."/>
            <person name="Wu H.-Z."/>
            <person name="Ling F."/>
            <person name="Zhang R."/>
            <person name="Shi X.-G."/>
            <person name="Ren J.-P."/>
            <person name="Chen E.-F."/>
            <person name="Sun J.-M."/>
        </authorList>
    </citation>
    <scope>NUCLEOTIDE SEQUENCE</scope>
    <source>
        <strain evidence="2">Adult_tree_wgs_1</strain>
        <tissue evidence="2">Leaves</tissue>
    </source>
</reference>
<evidence type="ECO:0000313" key="3">
    <source>
        <dbReference type="Proteomes" id="UP000626092"/>
    </source>
</evidence>
<comment type="caution">
    <text evidence="2">The sequence shown here is derived from an EMBL/GenBank/DDBJ whole genome shotgun (WGS) entry which is preliminary data.</text>
</comment>
<sequence>MATERRLPHHLSRTYYIGTDLQLDIADESGKTQPKWHNNQAKASFLNPEIAPLEAVVVAAIPHMDLAVLKLKHLPQDLDSKVLRFSKIPPKIDDLCFSIGHQYIEHTIRMGVVSSPIRYHAHFRSGVFESFFNPVVDGFYVMEVDMNVGPAFMDAPLLSPDAEVIGNLPLPKIPLVPMPELANARGIQCCFRMWLSVGGIIHRHGAPAACSGSAPTPPTPPRRCPQPTINSHEWSRS</sequence>
<name>A0A834HA27_RHOSS</name>
<dbReference type="InterPro" id="IPR009003">
    <property type="entry name" value="Peptidase_S1_PA"/>
</dbReference>
<organism evidence="2 3">
    <name type="scientific">Rhododendron simsii</name>
    <name type="common">Sims's rhododendron</name>
    <dbReference type="NCBI Taxonomy" id="118357"/>
    <lineage>
        <taxon>Eukaryota</taxon>
        <taxon>Viridiplantae</taxon>
        <taxon>Streptophyta</taxon>
        <taxon>Embryophyta</taxon>
        <taxon>Tracheophyta</taxon>
        <taxon>Spermatophyta</taxon>
        <taxon>Magnoliopsida</taxon>
        <taxon>eudicotyledons</taxon>
        <taxon>Gunneridae</taxon>
        <taxon>Pentapetalae</taxon>
        <taxon>asterids</taxon>
        <taxon>Ericales</taxon>
        <taxon>Ericaceae</taxon>
        <taxon>Ericoideae</taxon>
        <taxon>Rhodoreae</taxon>
        <taxon>Rhododendron</taxon>
    </lineage>
</organism>
<dbReference type="Proteomes" id="UP000626092">
    <property type="component" value="Unassembled WGS sequence"/>
</dbReference>
<dbReference type="Gene3D" id="2.40.10.120">
    <property type="match status" value="1"/>
</dbReference>
<evidence type="ECO:0000256" key="1">
    <source>
        <dbReference type="SAM" id="MobiDB-lite"/>
    </source>
</evidence>
<dbReference type="EMBL" id="WJXA01000002">
    <property type="protein sequence ID" value="KAF7150034.1"/>
    <property type="molecule type" value="Genomic_DNA"/>
</dbReference>
<accession>A0A834HA27</accession>
<gene>
    <name evidence="2" type="ORF">RHSIM_Rhsim02G0107400</name>
</gene>
<keyword evidence="3" id="KW-1185">Reference proteome</keyword>
<proteinExistence type="predicted"/>
<feature type="compositionally biased region" description="Pro residues" evidence="1">
    <location>
        <begin position="215"/>
        <end position="224"/>
    </location>
</feature>
<evidence type="ECO:0000313" key="2">
    <source>
        <dbReference type="EMBL" id="KAF7150034.1"/>
    </source>
</evidence>
<protein>
    <submittedName>
        <fullName evidence="2">Uncharacterized protein</fullName>
    </submittedName>
</protein>
<feature type="compositionally biased region" description="Polar residues" evidence="1">
    <location>
        <begin position="227"/>
        <end position="237"/>
    </location>
</feature>
<dbReference type="SUPFAM" id="SSF50494">
    <property type="entry name" value="Trypsin-like serine proteases"/>
    <property type="match status" value="1"/>
</dbReference>
<dbReference type="AlphaFoldDB" id="A0A834HA27"/>
<feature type="region of interest" description="Disordered" evidence="1">
    <location>
        <begin position="208"/>
        <end position="237"/>
    </location>
</feature>